<dbReference type="GO" id="GO:0004130">
    <property type="term" value="F:cytochrome-c peroxidase activity"/>
    <property type="evidence" value="ECO:0007669"/>
    <property type="project" value="TreeGrafter"/>
</dbReference>
<organism evidence="8 9">
    <name type="scientific">Candidatus Geothrix odensensis</name>
    <dbReference type="NCBI Taxonomy" id="2954440"/>
    <lineage>
        <taxon>Bacteria</taxon>
        <taxon>Pseudomonadati</taxon>
        <taxon>Acidobacteriota</taxon>
        <taxon>Holophagae</taxon>
        <taxon>Holophagales</taxon>
        <taxon>Holophagaceae</taxon>
        <taxon>Geothrix</taxon>
    </lineage>
</organism>
<sequence length="276" mass="29039">MSGGIQAFLRAWHCHQELSLRGVAAGMMGHWRFGAPVLLPRSLDPARDETLAPGPGSRVVARGGGLARGNWPTRVRCPARGPAGPPTRAPDPTGGTAFFDPRLSLDGTRSCASCHDPAKARANHDRTDTGVLGRVGGRNSGTVLDAARMEHQFWDGRAASSRTRGLGPHFESTGNGETAPGVLAKLEAIPSSVTQFRSCVPGRCHAGPRGQGPGQPSSARWCRALALRPFPAGRVGPRPEAARRGLELLRKGALLPVPQRDLELSNQGFGLTRGGA</sequence>
<evidence type="ECO:0000313" key="9">
    <source>
        <dbReference type="Proteomes" id="UP000709959"/>
    </source>
</evidence>
<keyword evidence="2 6" id="KW-0349">Heme</keyword>
<dbReference type="GO" id="GO:0020037">
    <property type="term" value="F:heme binding"/>
    <property type="evidence" value="ECO:0007669"/>
    <property type="project" value="InterPro"/>
</dbReference>
<evidence type="ECO:0000256" key="4">
    <source>
        <dbReference type="ARBA" id="ARBA00023002"/>
    </source>
</evidence>
<evidence type="ECO:0000256" key="6">
    <source>
        <dbReference type="PROSITE-ProRule" id="PRU00433"/>
    </source>
</evidence>
<dbReference type="AlphaFoldDB" id="A0A936F5Z8"/>
<dbReference type="GO" id="GO:0030313">
    <property type="term" value="C:cell envelope"/>
    <property type="evidence" value="ECO:0007669"/>
    <property type="project" value="UniProtKB-SubCell"/>
</dbReference>
<dbReference type="PROSITE" id="PS51007">
    <property type="entry name" value="CYTC"/>
    <property type="match status" value="1"/>
</dbReference>
<dbReference type="InterPro" id="IPR004852">
    <property type="entry name" value="Di-haem_cyt_c_peroxidsae"/>
</dbReference>
<evidence type="ECO:0000256" key="1">
    <source>
        <dbReference type="ARBA" id="ARBA00004196"/>
    </source>
</evidence>
<dbReference type="GO" id="GO:0046872">
    <property type="term" value="F:metal ion binding"/>
    <property type="evidence" value="ECO:0007669"/>
    <property type="project" value="UniProtKB-KW"/>
</dbReference>
<dbReference type="Pfam" id="PF03150">
    <property type="entry name" value="CCP_MauG"/>
    <property type="match status" value="1"/>
</dbReference>
<accession>A0A936F5Z8</accession>
<feature type="domain" description="Cytochrome c" evidence="7">
    <location>
        <begin position="90"/>
        <end position="190"/>
    </location>
</feature>
<comment type="caution">
    <text evidence="8">The sequence shown here is derived from an EMBL/GenBank/DDBJ whole genome shotgun (WGS) entry which is preliminary data.</text>
</comment>
<dbReference type="Proteomes" id="UP000709959">
    <property type="component" value="Unassembled WGS sequence"/>
</dbReference>
<dbReference type="InterPro" id="IPR009056">
    <property type="entry name" value="Cyt_c-like_dom"/>
</dbReference>
<keyword evidence="3 6" id="KW-0479">Metal-binding</keyword>
<evidence type="ECO:0000259" key="7">
    <source>
        <dbReference type="PROSITE" id="PS51007"/>
    </source>
</evidence>
<dbReference type="SUPFAM" id="SSF46626">
    <property type="entry name" value="Cytochrome c"/>
    <property type="match status" value="1"/>
</dbReference>
<evidence type="ECO:0000313" key="8">
    <source>
        <dbReference type="EMBL" id="MBK8573722.1"/>
    </source>
</evidence>
<protein>
    <submittedName>
        <fullName evidence="8">Cytochrome-c peroxidase</fullName>
    </submittedName>
</protein>
<gene>
    <name evidence="8" type="ORF">IPN91_14110</name>
</gene>
<dbReference type="PANTHER" id="PTHR30600">
    <property type="entry name" value="CYTOCHROME C PEROXIDASE-RELATED"/>
    <property type="match status" value="1"/>
</dbReference>
<keyword evidence="8" id="KW-0575">Peroxidase</keyword>
<evidence type="ECO:0000256" key="5">
    <source>
        <dbReference type="ARBA" id="ARBA00023004"/>
    </source>
</evidence>
<evidence type="ECO:0000256" key="2">
    <source>
        <dbReference type="ARBA" id="ARBA00022617"/>
    </source>
</evidence>
<evidence type="ECO:0000256" key="3">
    <source>
        <dbReference type="ARBA" id="ARBA00022723"/>
    </source>
</evidence>
<keyword evidence="5 6" id="KW-0408">Iron</keyword>
<proteinExistence type="predicted"/>
<dbReference type="InterPro" id="IPR051395">
    <property type="entry name" value="Cytochrome_c_Peroxidase/MauG"/>
</dbReference>
<dbReference type="EMBL" id="JADKCH010000030">
    <property type="protein sequence ID" value="MBK8573722.1"/>
    <property type="molecule type" value="Genomic_DNA"/>
</dbReference>
<dbReference type="Gene3D" id="1.10.760.10">
    <property type="entry name" value="Cytochrome c-like domain"/>
    <property type="match status" value="1"/>
</dbReference>
<dbReference type="InterPro" id="IPR036909">
    <property type="entry name" value="Cyt_c-like_dom_sf"/>
</dbReference>
<reference evidence="8 9" key="1">
    <citation type="submission" date="2020-10" db="EMBL/GenBank/DDBJ databases">
        <title>Connecting structure to function with the recovery of over 1000 high-quality activated sludge metagenome-assembled genomes encoding full-length rRNA genes using long-read sequencing.</title>
        <authorList>
            <person name="Singleton C.M."/>
            <person name="Petriglieri F."/>
            <person name="Kristensen J.M."/>
            <person name="Kirkegaard R.H."/>
            <person name="Michaelsen T.Y."/>
            <person name="Andersen M.H."/>
            <person name="Karst S.M."/>
            <person name="Dueholm M.S."/>
            <person name="Nielsen P.H."/>
            <person name="Albertsen M."/>
        </authorList>
    </citation>
    <scope>NUCLEOTIDE SEQUENCE [LARGE SCALE GENOMIC DNA]</scope>
    <source>
        <strain evidence="8">OdNE_18-Q3-R46-58_MAXAC.008</strain>
    </source>
</reference>
<name>A0A936F5Z8_9BACT</name>
<keyword evidence="4" id="KW-0560">Oxidoreductase</keyword>
<dbReference type="GO" id="GO:0009055">
    <property type="term" value="F:electron transfer activity"/>
    <property type="evidence" value="ECO:0007669"/>
    <property type="project" value="InterPro"/>
</dbReference>
<comment type="subcellular location">
    <subcellularLocation>
        <location evidence="1">Cell envelope</location>
    </subcellularLocation>
</comment>